<dbReference type="EMBL" id="CP072801">
    <property type="protein sequence ID" value="QTR47768.1"/>
    <property type="molecule type" value="Genomic_DNA"/>
</dbReference>
<feature type="compositionally biased region" description="Basic and acidic residues" evidence="1">
    <location>
        <begin position="220"/>
        <end position="236"/>
    </location>
</feature>
<protein>
    <submittedName>
        <fullName evidence="2">GPO family capsid scaffolding protein</fullName>
    </submittedName>
</protein>
<evidence type="ECO:0000256" key="1">
    <source>
        <dbReference type="SAM" id="MobiDB-lite"/>
    </source>
</evidence>
<dbReference type="RefSeq" id="WP_210224010.1">
    <property type="nucleotide sequence ID" value="NZ_CP072801.1"/>
</dbReference>
<proteinExistence type="predicted"/>
<reference evidence="2 3" key="1">
    <citation type="submission" date="2021-04" db="EMBL/GenBank/DDBJ databases">
        <title>Genomics, taxonomy and metabolism of representatives of sulfur bacteria of the genus Thiothrix: Thiothrix fructosivorans QT, Thiothrix unzii A1T and three new species, Thiothrix subterranea sp. nov., Thiothrix litoralis sp. nov. and 'Candidatus Thiothrix anitrata' sp. nov.</title>
        <authorList>
            <person name="Ravin N.V."/>
            <person name="Smolyakov D."/>
            <person name="Rudenko T.S."/>
            <person name="Mardanov A.V."/>
            <person name="Beletsky A.V."/>
            <person name="Markov N.D."/>
            <person name="Fomenkov A.I."/>
            <person name="Roberts R.J."/>
            <person name="Karnachuk O.V."/>
            <person name="Novikov A."/>
            <person name="Grabovich M.Y."/>
        </authorList>
    </citation>
    <scope>NUCLEOTIDE SEQUENCE [LARGE SCALE GENOMIC DNA]</scope>
    <source>
        <strain evidence="2 3">AS</strain>
    </source>
</reference>
<dbReference type="Proteomes" id="UP000672039">
    <property type="component" value="Chromosome"/>
</dbReference>
<evidence type="ECO:0000313" key="3">
    <source>
        <dbReference type="Proteomes" id="UP000672039"/>
    </source>
</evidence>
<evidence type="ECO:0000313" key="2">
    <source>
        <dbReference type="EMBL" id="QTR47768.1"/>
    </source>
</evidence>
<keyword evidence="3" id="KW-1185">Reference proteome</keyword>
<organism evidence="2 3">
    <name type="scientific">Thiothrix litoralis</name>
    <dbReference type="NCBI Taxonomy" id="2891210"/>
    <lineage>
        <taxon>Bacteria</taxon>
        <taxon>Pseudomonadati</taxon>
        <taxon>Pseudomonadota</taxon>
        <taxon>Gammaproteobacteria</taxon>
        <taxon>Thiotrichales</taxon>
        <taxon>Thiotrichaceae</taxon>
        <taxon>Thiothrix</taxon>
    </lineage>
</organism>
<name>A0ABX7WZL3_9GAMM</name>
<dbReference type="InterPro" id="IPR009228">
    <property type="entry name" value="Capsid_scaffold_GpO"/>
</dbReference>
<gene>
    <name evidence="2" type="ORF">J9253_07570</name>
</gene>
<feature type="region of interest" description="Disordered" evidence="1">
    <location>
        <begin position="220"/>
        <end position="243"/>
    </location>
</feature>
<accession>A0ABX7WZL3</accession>
<sequence length="243" mass="26622">MDKLKTDWIRAAVSGETLDGRQITDQQVKDMADTYDPEVYVAHIWLEHIRGVVPEAVFKSLGDVVQVKAELIKAGALAGRMGLYVMLEPSAELVAMVRAGQKVHLSIEMDTDFSGTGKAYLMGVGVTDSPASLGTGLMKFSTTARATNIFSEPLICDMGKCQPTSGGELAHIRAMLEQLTNASQTRQTYATKKDFQQLVDVVNGLRDEIIKFGNQEIKVDEPRGEHAGGNPDDYHYTRQPVGY</sequence>
<dbReference type="Pfam" id="PF05929">
    <property type="entry name" value="Phage_GPO"/>
    <property type="match status" value="1"/>
</dbReference>